<sequence length="165" mass="19123">MAWDFQELFRRHAKEIARALRRRGLAEDVAADLTQDTFLRVMASPPGEATQNHNPRAYLFEVSRNLSINYHRRQAIDPTVYVDEDAMIRVADPAPSAEMVVYSRQMLRQIADALEELPDKTREAFILHRIDGMTIAEVAERLGLSNTRAWELVHRAYRHLLLRVE</sequence>
<keyword evidence="2" id="KW-0805">Transcription regulation</keyword>
<evidence type="ECO:0000313" key="7">
    <source>
        <dbReference type="EMBL" id="MBB6014007.1"/>
    </source>
</evidence>
<keyword evidence="3" id="KW-0731">Sigma factor</keyword>
<reference evidence="7 8" key="1">
    <citation type="submission" date="2020-08" db="EMBL/GenBank/DDBJ databases">
        <title>Genomic Encyclopedia of Type Strains, Phase IV (KMG-IV): sequencing the most valuable type-strain genomes for metagenomic binning, comparative biology and taxonomic classification.</title>
        <authorList>
            <person name="Goeker M."/>
        </authorList>
    </citation>
    <scope>NUCLEOTIDE SEQUENCE [LARGE SCALE GENOMIC DNA]</scope>
    <source>
        <strain evidence="7 8">DSM 11099</strain>
    </source>
</reference>
<dbReference type="GO" id="GO:0016987">
    <property type="term" value="F:sigma factor activity"/>
    <property type="evidence" value="ECO:0007669"/>
    <property type="project" value="UniProtKB-KW"/>
</dbReference>
<dbReference type="Proteomes" id="UP000533306">
    <property type="component" value="Unassembled WGS sequence"/>
</dbReference>
<accession>A0A7W9S4K9</accession>
<comment type="similarity">
    <text evidence="1">Belongs to the sigma-70 factor family. ECF subfamily.</text>
</comment>
<dbReference type="PANTHER" id="PTHR43133">
    <property type="entry name" value="RNA POLYMERASE ECF-TYPE SIGMA FACTO"/>
    <property type="match status" value="1"/>
</dbReference>
<evidence type="ECO:0000256" key="4">
    <source>
        <dbReference type="ARBA" id="ARBA00023163"/>
    </source>
</evidence>
<dbReference type="Gene3D" id="1.10.1740.10">
    <property type="match status" value="1"/>
</dbReference>
<keyword evidence="4" id="KW-0804">Transcription</keyword>
<dbReference type="NCBIfam" id="TIGR02937">
    <property type="entry name" value="sigma70-ECF"/>
    <property type="match status" value="1"/>
</dbReference>
<dbReference type="InterPro" id="IPR013325">
    <property type="entry name" value="RNA_pol_sigma_r2"/>
</dbReference>
<evidence type="ECO:0000256" key="3">
    <source>
        <dbReference type="ARBA" id="ARBA00023082"/>
    </source>
</evidence>
<name>A0A7W9S4K9_9HYPH</name>
<dbReference type="InterPro" id="IPR007627">
    <property type="entry name" value="RNA_pol_sigma70_r2"/>
</dbReference>
<dbReference type="RefSeq" id="WP_183832188.1">
    <property type="nucleotide sequence ID" value="NZ_JACHEU010000003.1"/>
</dbReference>
<organism evidence="7 8">
    <name type="scientific">Aquamicrobium lusatiense</name>
    <dbReference type="NCBI Taxonomy" id="89772"/>
    <lineage>
        <taxon>Bacteria</taxon>
        <taxon>Pseudomonadati</taxon>
        <taxon>Pseudomonadota</taxon>
        <taxon>Alphaproteobacteria</taxon>
        <taxon>Hyphomicrobiales</taxon>
        <taxon>Phyllobacteriaceae</taxon>
        <taxon>Aquamicrobium</taxon>
    </lineage>
</organism>
<dbReference type="EMBL" id="JACHEU010000003">
    <property type="protein sequence ID" value="MBB6014007.1"/>
    <property type="molecule type" value="Genomic_DNA"/>
</dbReference>
<evidence type="ECO:0000313" key="8">
    <source>
        <dbReference type="Proteomes" id="UP000533306"/>
    </source>
</evidence>
<feature type="domain" description="RNA polymerase sigma-70 region 2" evidence="5">
    <location>
        <begin position="8"/>
        <end position="75"/>
    </location>
</feature>
<dbReference type="GO" id="GO:0006352">
    <property type="term" value="P:DNA-templated transcription initiation"/>
    <property type="evidence" value="ECO:0007669"/>
    <property type="project" value="InterPro"/>
</dbReference>
<dbReference type="SUPFAM" id="SSF88946">
    <property type="entry name" value="Sigma2 domain of RNA polymerase sigma factors"/>
    <property type="match status" value="1"/>
</dbReference>
<evidence type="ECO:0000259" key="5">
    <source>
        <dbReference type="Pfam" id="PF04542"/>
    </source>
</evidence>
<dbReference type="InterPro" id="IPR039425">
    <property type="entry name" value="RNA_pol_sigma-70-like"/>
</dbReference>
<feature type="domain" description="RNA polymerase sigma factor 70 region 4 type 2" evidence="6">
    <location>
        <begin position="108"/>
        <end position="160"/>
    </location>
</feature>
<dbReference type="SUPFAM" id="SSF88659">
    <property type="entry name" value="Sigma3 and sigma4 domains of RNA polymerase sigma factors"/>
    <property type="match status" value="1"/>
</dbReference>
<dbReference type="GO" id="GO:0003677">
    <property type="term" value="F:DNA binding"/>
    <property type="evidence" value="ECO:0007669"/>
    <property type="project" value="InterPro"/>
</dbReference>
<evidence type="ECO:0000256" key="1">
    <source>
        <dbReference type="ARBA" id="ARBA00010641"/>
    </source>
</evidence>
<dbReference type="PANTHER" id="PTHR43133:SF63">
    <property type="entry name" value="RNA POLYMERASE SIGMA FACTOR FECI-RELATED"/>
    <property type="match status" value="1"/>
</dbReference>
<dbReference type="Pfam" id="PF08281">
    <property type="entry name" value="Sigma70_r4_2"/>
    <property type="match status" value="1"/>
</dbReference>
<protein>
    <submittedName>
        <fullName evidence="7">RNA polymerase sigma-70 factor (ECF subfamily)</fullName>
    </submittedName>
</protein>
<dbReference type="AlphaFoldDB" id="A0A7W9S4K9"/>
<dbReference type="InterPro" id="IPR013324">
    <property type="entry name" value="RNA_pol_sigma_r3/r4-like"/>
</dbReference>
<evidence type="ECO:0000259" key="6">
    <source>
        <dbReference type="Pfam" id="PF08281"/>
    </source>
</evidence>
<dbReference type="Gene3D" id="1.10.10.10">
    <property type="entry name" value="Winged helix-like DNA-binding domain superfamily/Winged helix DNA-binding domain"/>
    <property type="match status" value="1"/>
</dbReference>
<keyword evidence="8" id="KW-1185">Reference proteome</keyword>
<gene>
    <name evidence="7" type="ORF">HNR59_003401</name>
</gene>
<dbReference type="CDD" id="cd06171">
    <property type="entry name" value="Sigma70_r4"/>
    <property type="match status" value="1"/>
</dbReference>
<dbReference type="Pfam" id="PF04542">
    <property type="entry name" value="Sigma70_r2"/>
    <property type="match status" value="1"/>
</dbReference>
<evidence type="ECO:0000256" key="2">
    <source>
        <dbReference type="ARBA" id="ARBA00023015"/>
    </source>
</evidence>
<dbReference type="InterPro" id="IPR014284">
    <property type="entry name" value="RNA_pol_sigma-70_dom"/>
</dbReference>
<comment type="caution">
    <text evidence="7">The sequence shown here is derived from an EMBL/GenBank/DDBJ whole genome shotgun (WGS) entry which is preliminary data.</text>
</comment>
<dbReference type="InterPro" id="IPR013249">
    <property type="entry name" value="RNA_pol_sigma70_r4_t2"/>
</dbReference>
<proteinExistence type="inferred from homology"/>
<dbReference type="InterPro" id="IPR036388">
    <property type="entry name" value="WH-like_DNA-bd_sf"/>
</dbReference>